<comment type="caution">
    <text evidence="1">The sequence shown here is derived from an EMBL/GenBank/DDBJ whole genome shotgun (WGS) entry which is preliminary data.</text>
</comment>
<keyword evidence="2" id="KW-1185">Reference proteome</keyword>
<gene>
    <name evidence="1" type="ORF">GCM10025791_48370</name>
</gene>
<accession>A0AAV3U9N6</accession>
<proteinExistence type="predicted"/>
<dbReference type="Proteomes" id="UP001409585">
    <property type="component" value="Unassembled WGS sequence"/>
</dbReference>
<protein>
    <submittedName>
        <fullName evidence="1">Uncharacterized protein</fullName>
    </submittedName>
</protein>
<dbReference type="AlphaFoldDB" id="A0AAV3U9N6"/>
<reference evidence="2" key="1">
    <citation type="journal article" date="2019" name="Int. J. Syst. Evol. Microbiol.">
        <title>The Global Catalogue of Microorganisms (GCM) 10K type strain sequencing project: providing services to taxonomists for standard genome sequencing and annotation.</title>
        <authorList>
            <consortium name="The Broad Institute Genomics Platform"/>
            <consortium name="The Broad Institute Genome Sequencing Center for Infectious Disease"/>
            <person name="Wu L."/>
            <person name="Ma J."/>
        </authorList>
    </citation>
    <scope>NUCLEOTIDE SEQUENCE [LARGE SCALE GENOMIC DNA]</scope>
    <source>
        <strain evidence="2">JCM 19134</strain>
    </source>
</reference>
<evidence type="ECO:0000313" key="1">
    <source>
        <dbReference type="EMBL" id="GAA4961203.1"/>
    </source>
</evidence>
<dbReference type="EMBL" id="BAABLX010000080">
    <property type="protein sequence ID" value="GAA4961203.1"/>
    <property type="molecule type" value="Genomic_DNA"/>
</dbReference>
<dbReference type="RefSeq" id="WP_345428039.1">
    <property type="nucleotide sequence ID" value="NZ_AP031496.1"/>
</dbReference>
<evidence type="ECO:0000313" key="2">
    <source>
        <dbReference type="Proteomes" id="UP001409585"/>
    </source>
</evidence>
<sequence length="83" mass="8893">MKNFLNDLAKHGISAQNIDDVAACLQQRASGNGFAHPLSVYQSLAVDLALGAIDTEQETAANLDNTHSAKQWLALITGRELTD</sequence>
<name>A0AAV3U9N6_9ALTE</name>
<organism evidence="1 2">
    <name type="scientific">Halioxenophilus aromaticivorans</name>
    <dbReference type="NCBI Taxonomy" id="1306992"/>
    <lineage>
        <taxon>Bacteria</taxon>
        <taxon>Pseudomonadati</taxon>
        <taxon>Pseudomonadota</taxon>
        <taxon>Gammaproteobacteria</taxon>
        <taxon>Alteromonadales</taxon>
        <taxon>Alteromonadaceae</taxon>
        <taxon>Halioxenophilus</taxon>
    </lineage>
</organism>